<dbReference type="EMBL" id="JALJOQ010000021">
    <property type="protein sequence ID" value="KAK9809359.1"/>
    <property type="molecule type" value="Genomic_DNA"/>
</dbReference>
<accession>A0AAW1PMN3</accession>
<evidence type="ECO:0000256" key="12">
    <source>
        <dbReference type="ARBA" id="ARBA00045071"/>
    </source>
</evidence>
<dbReference type="Pfam" id="PF13579">
    <property type="entry name" value="Glyco_trans_4_4"/>
    <property type="match status" value="1"/>
</dbReference>
<evidence type="ECO:0000256" key="2">
    <source>
        <dbReference type="ARBA" id="ARBA00004922"/>
    </source>
</evidence>
<sequence>MVRELRKGGAKRATVIVLGDFGRSPRMQYHALSLAKQGGFLVDVLAFGGSQPINEIVNNDRIKVHTLPDRSGGLQQRRGALQKVLKALLQLCTLLRMLLFTLPSPDVLLLQVPPALPTLPVCWLAACWHGAAFIVDWHNFAYTLMALNMGQQDFLVRMAERLERFWGRRAAAHLCVSHAMQRELASGWGIQATVFHDRPPSMFRPTPIAEAHLLWLRLTPALAKPMQPHDFCAAALRPVVNLMGGDQAAAGLSAEIVAETRGVDAQRLLPELDPKTGPLHTPDSHPRGTPEQQAAHRIAQHLSICTRMAAAGSAPELRADRPAVVVSSTSWTPDEDFGILLEAAKLYDARARRKGSKLPALLLIVTGKGPQKAMYQAAMEELDLRHVAFRTLWLEPEDYPVLLGACDAGVSLHTSSSGLDLPMKVVDMFGSGLPVCAASYSCIDELVSEYRNGLLFTTAEQLADCLESMLTGFPAGSTQLARLPTTQVSHSPDFFTKQHAPNLPYTCL</sequence>
<evidence type="ECO:0000256" key="5">
    <source>
        <dbReference type="ARBA" id="ARBA00022692"/>
    </source>
</evidence>
<comment type="pathway">
    <text evidence="2">Protein modification; protein glycosylation.</text>
</comment>
<comment type="caution">
    <text evidence="16">The sequence shown here is derived from an EMBL/GenBank/DDBJ whole genome shotgun (WGS) entry which is preliminary data.</text>
</comment>
<feature type="domain" description="Glycosyl transferase family 1" evidence="14">
    <location>
        <begin position="319"/>
        <end position="471"/>
    </location>
</feature>
<keyword evidence="17" id="KW-1185">Reference proteome</keyword>
<comment type="catalytic activity">
    <reaction evidence="12">
        <text>an N,N'-diacetylchitobiosyl-diphospho-di-trans,poly-cis-dolichol + GDP-alpha-D-mannose = a beta-D-Man-(1-&gt;4)-beta-D-GlcNAc-(1-&gt;4)-alpha-D-GlcNAc-diphospho-di-trans,poly-cis-dolichol + GDP + H(+)</text>
        <dbReference type="Rhea" id="RHEA:13865"/>
        <dbReference type="Rhea" id="RHEA-COMP:19510"/>
        <dbReference type="Rhea" id="RHEA-COMP:19511"/>
        <dbReference type="ChEBI" id="CHEBI:15378"/>
        <dbReference type="ChEBI" id="CHEBI:57269"/>
        <dbReference type="ChEBI" id="CHEBI:57527"/>
        <dbReference type="ChEBI" id="CHEBI:58189"/>
        <dbReference type="ChEBI" id="CHEBI:58472"/>
        <dbReference type="EC" id="2.4.1.142"/>
    </reaction>
    <physiologicalReaction direction="left-to-right" evidence="12">
        <dbReference type="Rhea" id="RHEA:13866"/>
    </physiologicalReaction>
</comment>
<evidence type="ECO:0000256" key="13">
    <source>
        <dbReference type="SAM" id="MobiDB-lite"/>
    </source>
</evidence>
<evidence type="ECO:0000256" key="10">
    <source>
        <dbReference type="ARBA" id="ARBA00031566"/>
    </source>
</evidence>
<dbReference type="InterPro" id="IPR028098">
    <property type="entry name" value="Glyco_trans_4-like_N"/>
</dbReference>
<reference evidence="16 17" key="1">
    <citation type="journal article" date="2024" name="Nat. Commun.">
        <title>Phylogenomics reveals the evolutionary origins of lichenization in chlorophyte algae.</title>
        <authorList>
            <person name="Puginier C."/>
            <person name="Libourel C."/>
            <person name="Otte J."/>
            <person name="Skaloud P."/>
            <person name="Haon M."/>
            <person name="Grisel S."/>
            <person name="Petersen M."/>
            <person name="Berrin J.G."/>
            <person name="Delaux P.M."/>
            <person name="Dal Grande F."/>
            <person name="Keller J."/>
        </authorList>
    </citation>
    <scope>NUCLEOTIDE SEQUENCE [LARGE SCALE GENOMIC DNA]</scope>
    <source>
        <strain evidence="16 17">SAG 2036</strain>
    </source>
</reference>
<dbReference type="Proteomes" id="UP001465755">
    <property type="component" value="Unassembled WGS sequence"/>
</dbReference>
<evidence type="ECO:0000256" key="11">
    <source>
        <dbReference type="ARBA" id="ARBA00033088"/>
    </source>
</evidence>
<evidence type="ECO:0000256" key="9">
    <source>
        <dbReference type="ARBA" id="ARBA00031434"/>
    </source>
</evidence>
<dbReference type="InterPro" id="IPR001296">
    <property type="entry name" value="Glyco_trans_1"/>
</dbReference>
<dbReference type="PANTHER" id="PTHR13036">
    <property type="entry name" value="BETA1,4 MANNOSYLTRANSFERASE"/>
    <property type="match status" value="1"/>
</dbReference>
<dbReference type="GO" id="GO:0005789">
    <property type="term" value="C:endoplasmic reticulum membrane"/>
    <property type="evidence" value="ECO:0007669"/>
    <property type="project" value="UniProtKB-SubCell"/>
</dbReference>
<name>A0AAW1PMN3_9CHLO</name>
<evidence type="ECO:0000256" key="8">
    <source>
        <dbReference type="ARBA" id="ARBA00023136"/>
    </source>
</evidence>
<evidence type="ECO:0000256" key="4">
    <source>
        <dbReference type="ARBA" id="ARBA00022679"/>
    </source>
</evidence>
<evidence type="ECO:0000259" key="15">
    <source>
        <dbReference type="Pfam" id="PF13579"/>
    </source>
</evidence>
<dbReference type="AlphaFoldDB" id="A0AAW1PMN3"/>
<protein>
    <recommendedName>
        <fullName evidence="10">Beta-1,4-mannosyltransferase</fullName>
    </recommendedName>
    <alternativeName>
        <fullName evidence="11">GDP-Man:GlcNAc2-PP-dolichol mannosyltransferase</fullName>
    </alternativeName>
    <alternativeName>
        <fullName evidence="9">GDP-mannose-dolichol diphosphochitobiose mannosyltransferase</fullName>
    </alternativeName>
</protein>
<proteinExistence type="predicted"/>
<dbReference type="Gene3D" id="3.40.50.2000">
    <property type="entry name" value="Glycogen Phosphorylase B"/>
    <property type="match status" value="2"/>
</dbReference>
<evidence type="ECO:0000313" key="17">
    <source>
        <dbReference type="Proteomes" id="UP001465755"/>
    </source>
</evidence>
<dbReference type="Pfam" id="PF00534">
    <property type="entry name" value="Glycos_transf_1"/>
    <property type="match status" value="1"/>
</dbReference>
<evidence type="ECO:0000313" key="16">
    <source>
        <dbReference type="EMBL" id="KAK9809359.1"/>
    </source>
</evidence>
<dbReference type="GO" id="GO:0004578">
    <property type="term" value="F:chitobiosyldiphosphodolichol beta-mannosyltransferase activity"/>
    <property type="evidence" value="ECO:0007669"/>
    <property type="project" value="UniProtKB-EC"/>
</dbReference>
<evidence type="ECO:0000256" key="3">
    <source>
        <dbReference type="ARBA" id="ARBA00022676"/>
    </source>
</evidence>
<feature type="region of interest" description="Disordered" evidence="13">
    <location>
        <begin position="270"/>
        <end position="293"/>
    </location>
</feature>
<dbReference type="InterPro" id="IPR026051">
    <property type="entry name" value="ALG1-like"/>
</dbReference>
<dbReference type="SUPFAM" id="SSF53756">
    <property type="entry name" value="UDP-Glycosyltransferase/glycogen phosphorylase"/>
    <property type="match status" value="1"/>
</dbReference>
<evidence type="ECO:0000256" key="7">
    <source>
        <dbReference type="ARBA" id="ARBA00022989"/>
    </source>
</evidence>
<dbReference type="PANTHER" id="PTHR13036:SF0">
    <property type="entry name" value="CHITOBIOSYLDIPHOSPHODOLICHOL BETA-MANNOSYLTRANSFERASE"/>
    <property type="match status" value="1"/>
</dbReference>
<keyword evidence="5" id="KW-0812">Transmembrane</keyword>
<keyword evidence="6" id="KW-0256">Endoplasmic reticulum</keyword>
<gene>
    <name evidence="16" type="ORF">WJX73_008651</name>
</gene>
<keyword evidence="4" id="KW-0808">Transferase</keyword>
<keyword evidence="8" id="KW-0472">Membrane</keyword>
<evidence type="ECO:0000256" key="1">
    <source>
        <dbReference type="ARBA" id="ARBA00004389"/>
    </source>
</evidence>
<keyword evidence="7" id="KW-1133">Transmembrane helix</keyword>
<feature type="domain" description="Glycosyltransferase subfamily 4-like N-terminal" evidence="15">
    <location>
        <begin position="39"/>
        <end position="193"/>
    </location>
</feature>
<organism evidence="16 17">
    <name type="scientific">Symbiochloris irregularis</name>
    <dbReference type="NCBI Taxonomy" id="706552"/>
    <lineage>
        <taxon>Eukaryota</taxon>
        <taxon>Viridiplantae</taxon>
        <taxon>Chlorophyta</taxon>
        <taxon>core chlorophytes</taxon>
        <taxon>Trebouxiophyceae</taxon>
        <taxon>Trebouxiales</taxon>
        <taxon>Trebouxiaceae</taxon>
        <taxon>Symbiochloris</taxon>
    </lineage>
</organism>
<keyword evidence="3" id="KW-0328">Glycosyltransferase</keyword>
<evidence type="ECO:0000259" key="14">
    <source>
        <dbReference type="Pfam" id="PF00534"/>
    </source>
</evidence>
<evidence type="ECO:0000256" key="6">
    <source>
        <dbReference type="ARBA" id="ARBA00022824"/>
    </source>
</evidence>
<comment type="subcellular location">
    <subcellularLocation>
        <location evidence="1">Endoplasmic reticulum membrane</location>
        <topology evidence="1">Single-pass membrane protein</topology>
    </subcellularLocation>
</comment>